<evidence type="ECO:0000256" key="2">
    <source>
        <dbReference type="ARBA" id="ARBA00009431"/>
    </source>
</evidence>
<dbReference type="PROSITE" id="PS00131">
    <property type="entry name" value="CARBOXYPEPT_SER_SER"/>
    <property type="match status" value="1"/>
</dbReference>
<comment type="caution">
    <text evidence="5">The sequence shown here is derived from an EMBL/GenBank/DDBJ whole genome shotgun (WGS) entry which is preliminary data.</text>
</comment>
<dbReference type="GO" id="GO:0006508">
    <property type="term" value="P:proteolysis"/>
    <property type="evidence" value="ECO:0007669"/>
    <property type="project" value="UniProtKB-KW"/>
</dbReference>
<comment type="similarity">
    <text evidence="2 4">Belongs to the peptidase S10 family.</text>
</comment>
<dbReference type="PANTHER" id="PTHR11802:SF470">
    <property type="entry name" value="CARBOXYPEPTIDASE"/>
    <property type="match status" value="1"/>
</dbReference>
<evidence type="ECO:0000256" key="4">
    <source>
        <dbReference type="RuleBase" id="RU361156"/>
    </source>
</evidence>
<dbReference type="PRINTS" id="PR00724">
    <property type="entry name" value="CRBOXYPTASEC"/>
</dbReference>
<keyword evidence="4" id="KW-0645">Protease</keyword>
<gene>
    <name evidence="5" type="ORF">ILEXP_LOCUS55308</name>
</gene>
<dbReference type="Gene3D" id="3.40.50.1820">
    <property type="entry name" value="alpha/beta hydrolase"/>
    <property type="match status" value="1"/>
</dbReference>
<reference evidence="5 6" key="1">
    <citation type="submission" date="2024-02" db="EMBL/GenBank/DDBJ databases">
        <authorList>
            <person name="Vignale AGUSTIN F."/>
            <person name="Sosa J E."/>
            <person name="Modenutti C."/>
        </authorList>
    </citation>
    <scope>NUCLEOTIDE SEQUENCE [LARGE SCALE GENOMIC DNA]</scope>
</reference>
<dbReference type="PANTHER" id="PTHR11802">
    <property type="entry name" value="SERINE PROTEASE FAMILY S10 SERINE CARBOXYPEPTIDASE"/>
    <property type="match status" value="1"/>
</dbReference>
<sequence>MDRLYSTMTMHGMKSPAGVGFSYSNTTSDSLKIGDKRTTEDSYAFVIHWLERFPQYKTRDFFITGESYAGRYVPQLAHIILSRNNNNTNQTIINLKGIAMGNAWIDDNTNTKGISATILLEIFQIRAINIKIKETTNMEILTSTTFMLHFAIHREANLVPLVLSFGWIDRPTTILPTIKQIMASGIINTLLTQTKALEAGEELGHFTGGRLNALKSYKE</sequence>
<organism evidence="5 6">
    <name type="scientific">Ilex paraguariensis</name>
    <name type="common">yerba mate</name>
    <dbReference type="NCBI Taxonomy" id="185542"/>
    <lineage>
        <taxon>Eukaryota</taxon>
        <taxon>Viridiplantae</taxon>
        <taxon>Streptophyta</taxon>
        <taxon>Embryophyta</taxon>
        <taxon>Tracheophyta</taxon>
        <taxon>Spermatophyta</taxon>
        <taxon>Magnoliopsida</taxon>
        <taxon>eudicotyledons</taxon>
        <taxon>Gunneridae</taxon>
        <taxon>Pentapetalae</taxon>
        <taxon>asterids</taxon>
        <taxon>campanulids</taxon>
        <taxon>Aquifoliales</taxon>
        <taxon>Aquifoliaceae</taxon>
        <taxon>Ilex</taxon>
    </lineage>
</organism>
<evidence type="ECO:0000313" key="6">
    <source>
        <dbReference type="Proteomes" id="UP001642360"/>
    </source>
</evidence>
<dbReference type="EC" id="3.4.16.-" evidence="4"/>
<dbReference type="AlphaFoldDB" id="A0ABC8UV95"/>
<evidence type="ECO:0000313" key="5">
    <source>
        <dbReference type="EMBL" id="CAK9184944.1"/>
    </source>
</evidence>
<keyword evidence="6" id="KW-1185">Reference proteome</keyword>
<keyword evidence="4" id="KW-0378">Hydrolase</keyword>
<name>A0ABC8UV95_9AQUA</name>
<dbReference type="GO" id="GO:0004185">
    <property type="term" value="F:serine-type carboxypeptidase activity"/>
    <property type="evidence" value="ECO:0007669"/>
    <property type="project" value="UniProtKB-UniRule"/>
</dbReference>
<dbReference type="GO" id="GO:0005576">
    <property type="term" value="C:extracellular region"/>
    <property type="evidence" value="ECO:0007669"/>
    <property type="project" value="UniProtKB-SubCell"/>
</dbReference>
<comment type="subcellular location">
    <subcellularLocation>
        <location evidence="1">Secreted</location>
    </subcellularLocation>
</comment>
<protein>
    <recommendedName>
        <fullName evidence="4">Carboxypeptidase</fullName>
        <ecNumber evidence="4">3.4.16.-</ecNumber>
    </recommendedName>
</protein>
<dbReference type="EMBL" id="CAUOFW020009157">
    <property type="protein sequence ID" value="CAK9184944.1"/>
    <property type="molecule type" value="Genomic_DNA"/>
</dbReference>
<evidence type="ECO:0000256" key="3">
    <source>
        <dbReference type="ARBA" id="ARBA00022525"/>
    </source>
</evidence>
<keyword evidence="4" id="KW-0121">Carboxypeptidase</keyword>
<dbReference type="Proteomes" id="UP001642360">
    <property type="component" value="Unassembled WGS sequence"/>
</dbReference>
<dbReference type="Pfam" id="PF00450">
    <property type="entry name" value="Peptidase_S10"/>
    <property type="match status" value="1"/>
</dbReference>
<accession>A0ABC8UV95</accession>
<dbReference type="SUPFAM" id="SSF53474">
    <property type="entry name" value="alpha/beta-Hydrolases"/>
    <property type="match status" value="1"/>
</dbReference>
<proteinExistence type="inferred from homology"/>
<evidence type="ECO:0000256" key="1">
    <source>
        <dbReference type="ARBA" id="ARBA00004613"/>
    </source>
</evidence>
<dbReference type="InterPro" id="IPR001563">
    <property type="entry name" value="Peptidase_S10"/>
</dbReference>
<dbReference type="InterPro" id="IPR029058">
    <property type="entry name" value="AB_hydrolase_fold"/>
</dbReference>
<keyword evidence="3" id="KW-0964">Secreted</keyword>
<dbReference type="InterPro" id="IPR018202">
    <property type="entry name" value="Ser_caboxypep_ser_AS"/>
</dbReference>